<name>A0A6A6AZB8_9PEZI</name>
<reference evidence="1" key="1">
    <citation type="journal article" date="2020" name="Stud. Mycol.">
        <title>101 Dothideomycetes genomes: a test case for predicting lifestyles and emergence of pathogens.</title>
        <authorList>
            <person name="Haridas S."/>
            <person name="Albert R."/>
            <person name="Binder M."/>
            <person name="Bloem J."/>
            <person name="Labutti K."/>
            <person name="Salamov A."/>
            <person name="Andreopoulos B."/>
            <person name="Baker S."/>
            <person name="Barry K."/>
            <person name="Bills G."/>
            <person name="Bluhm B."/>
            <person name="Cannon C."/>
            <person name="Castanera R."/>
            <person name="Culley D."/>
            <person name="Daum C."/>
            <person name="Ezra D."/>
            <person name="Gonzalez J."/>
            <person name="Henrissat B."/>
            <person name="Kuo A."/>
            <person name="Liang C."/>
            <person name="Lipzen A."/>
            <person name="Lutzoni F."/>
            <person name="Magnuson J."/>
            <person name="Mondo S."/>
            <person name="Nolan M."/>
            <person name="Ohm R."/>
            <person name="Pangilinan J."/>
            <person name="Park H.-J."/>
            <person name="Ramirez L."/>
            <person name="Alfaro M."/>
            <person name="Sun H."/>
            <person name="Tritt A."/>
            <person name="Yoshinaga Y."/>
            <person name="Zwiers L.-H."/>
            <person name="Turgeon B."/>
            <person name="Goodwin S."/>
            <person name="Spatafora J."/>
            <person name="Crous P."/>
            <person name="Grigoriev I."/>
        </authorList>
    </citation>
    <scope>NUCLEOTIDE SEQUENCE</scope>
    <source>
        <strain evidence="1">CBS 121167</strain>
    </source>
</reference>
<gene>
    <name evidence="1" type="ORF">K452DRAFT_238657</name>
</gene>
<accession>A0A6A6AZB8</accession>
<dbReference type="OrthoDB" id="437457at2759"/>
<dbReference type="GeneID" id="54295160"/>
<evidence type="ECO:0000313" key="1">
    <source>
        <dbReference type="EMBL" id="KAF2135811.1"/>
    </source>
</evidence>
<dbReference type="AlphaFoldDB" id="A0A6A6AZB8"/>
<protein>
    <submittedName>
        <fullName evidence="1">Uncharacterized protein</fullName>
    </submittedName>
</protein>
<keyword evidence="2" id="KW-1185">Reference proteome</keyword>
<dbReference type="Proteomes" id="UP000799438">
    <property type="component" value="Unassembled WGS sequence"/>
</dbReference>
<proteinExistence type="predicted"/>
<evidence type="ECO:0000313" key="2">
    <source>
        <dbReference type="Proteomes" id="UP000799438"/>
    </source>
</evidence>
<organism evidence="1 2">
    <name type="scientific">Aplosporella prunicola CBS 121167</name>
    <dbReference type="NCBI Taxonomy" id="1176127"/>
    <lineage>
        <taxon>Eukaryota</taxon>
        <taxon>Fungi</taxon>
        <taxon>Dikarya</taxon>
        <taxon>Ascomycota</taxon>
        <taxon>Pezizomycotina</taxon>
        <taxon>Dothideomycetes</taxon>
        <taxon>Dothideomycetes incertae sedis</taxon>
        <taxon>Botryosphaeriales</taxon>
        <taxon>Aplosporellaceae</taxon>
        <taxon>Aplosporella</taxon>
    </lineage>
</organism>
<sequence>MGGPAHDGRFRGKTIKGVKVNCDGDVRLLGTTTYEAVDVPPTHPIFYDHDEPSIAKHIGLSVLTRKCEPNPIWAKGSSMGFYDNQPVTFLHMDCDLNTMSVPGWGWAPNKWQNKVGSVLIVRKDCKPLLPLHAAALCNYCQTYLQPRFEKAVEATGPNMMATRTNFLARITRENFELCWKETLENKDVYGSNMDAPNPYDVD</sequence>
<dbReference type="RefSeq" id="XP_033391529.1">
    <property type="nucleotide sequence ID" value="XM_033537664.1"/>
</dbReference>
<dbReference type="EMBL" id="ML995550">
    <property type="protein sequence ID" value="KAF2135811.1"/>
    <property type="molecule type" value="Genomic_DNA"/>
</dbReference>